<dbReference type="STRING" id="745411.B3C1_01740"/>
<protein>
    <recommendedName>
        <fullName evidence="3">DUF2909 domain-containing protein</fullName>
    </recommendedName>
</protein>
<accession>K2JQA1</accession>
<proteinExistence type="predicted"/>
<dbReference type="RefSeq" id="WP_008482492.1">
    <property type="nucleotide sequence ID" value="NZ_AMRI01000002.1"/>
</dbReference>
<keyword evidence="2" id="KW-1185">Reference proteome</keyword>
<dbReference type="InterPro" id="IPR021313">
    <property type="entry name" value="DUF2909"/>
</dbReference>
<dbReference type="Pfam" id="PF11137">
    <property type="entry name" value="DUF2909"/>
    <property type="match status" value="1"/>
</dbReference>
<sequence length="68" mass="7551">MLVKILIVALLLYVVLSLFRALFAMLRQGEQGQMTRFLGRRLLISILVLGLVVVLIATGVIQPHSTPH</sequence>
<gene>
    <name evidence="1" type="ORF">B3C1_01740</name>
</gene>
<evidence type="ECO:0000313" key="2">
    <source>
        <dbReference type="Proteomes" id="UP000006755"/>
    </source>
</evidence>
<name>K2JQA1_9GAMM</name>
<comment type="caution">
    <text evidence="1">The sequence shown here is derived from an EMBL/GenBank/DDBJ whole genome shotgun (WGS) entry which is preliminary data.</text>
</comment>
<organism evidence="1 2">
    <name type="scientific">Gallaecimonas xiamenensis 3-C-1</name>
    <dbReference type="NCBI Taxonomy" id="745411"/>
    <lineage>
        <taxon>Bacteria</taxon>
        <taxon>Pseudomonadati</taxon>
        <taxon>Pseudomonadota</taxon>
        <taxon>Gammaproteobacteria</taxon>
        <taxon>Enterobacterales</taxon>
        <taxon>Gallaecimonadaceae</taxon>
        <taxon>Gallaecimonas</taxon>
    </lineage>
</organism>
<evidence type="ECO:0008006" key="3">
    <source>
        <dbReference type="Google" id="ProtNLM"/>
    </source>
</evidence>
<dbReference type="Proteomes" id="UP000006755">
    <property type="component" value="Unassembled WGS sequence"/>
</dbReference>
<dbReference type="EMBL" id="AMRI01000002">
    <property type="protein sequence ID" value="EKE77493.1"/>
    <property type="molecule type" value="Genomic_DNA"/>
</dbReference>
<reference evidence="1 2" key="1">
    <citation type="journal article" date="2012" name="J. Bacteriol.">
        <title>Genome Sequence of Gallaecimonas xiamenensis Type Strain 3-C-1.</title>
        <authorList>
            <person name="Lai Q."/>
            <person name="Wang L."/>
            <person name="Wang W."/>
            <person name="Shao Z."/>
        </authorList>
    </citation>
    <scope>NUCLEOTIDE SEQUENCE [LARGE SCALE GENOMIC DNA]</scope>
    <source>
        <strain evidence="1 2">3-C-1</strain>
    </source>
</reference>
<evidence type="ECO:0000313" key="1">
    <source>
        <dbReference type="EMBL" id="EKE77493.1"/>
    </source>
</evidence>
<dbReference type="AlphaFoldDB" id="K2JQA1"/>